<dbReference type="EC" id="3.4.19.12" evidence="2"/>
<dbReference type="Gene3D" id="3.90.70.10">
    <property type="entry name" value="Cysteine proteinases"/>
    <property type="match status" value="1"/>
</dbReference>
<feature type="compositionally biased region" description="Low complexity" evidence="3">
    <location>
        <begin position="17"/>
        <end position="46"/>
    </location>
</feature>
<dbReference type="SUPFAM" id="SSF54001">
    <property type="entry name" value="Cysteine proteinases"/>
    <property type="match status" value="1"/>
</dbReference>
<evidence type="ECO:0000313" key="5">
    <source>
        <dbReference type="Proteomes" id="UP000092443"/>
    </source>
</evidence>
<comment type="catalytic activity">
    <reaction evidence="1 2">
        <text>Thiol-dependent hydrolysis of ester, thioester, amide, peptide and isopeptide bonds formed by the C-terminal Gly of ubiquitin (a 76-residue protein attached to proteins as an intracellular targeting signal).</text>
        <dbReference type="EC" id="3.4.19.12"/>
    </reaction>
</comment>
<dbReference type="InterPro" id="IPR028889">
    <property type="entry name" value="USP"/>
</dbReference>
<evidence type="ECO:0000259" key="4">
    <source>
        <dbReference type="PROSITE" id="PS50235"/>
    </source>
</evidence>
<dbReference type="GO" id="GO:0006508">
    <property type="term" value="P:proteolysis"/>
    <property type="evidence" value="ECO:0007669"/>
    <property type="project" value="UniProtKB-KW"/>
</dbReference>
<dbReference type="CDD" id="cd02674">
    <property type="entry name" value="Peptidase_C19R"/>
    <property type="match status" value="1"/>
</dbReference>
<dbReference type="PROSITE" id="PS00972">
    <property type="entry name" value="USP_1"/>
    <property type="match status" value="1"/>
</dbReference>
<evidence type="ECO:0000256" key="2">
    <source>
        <dbReference type="RuleBase" id="RU366025"/>
    </source>
</evidence>
<keyword evidence="2 6" id="KW-0378">Hydrolase</keyword>
<dbReference type="AlphaFoldDB" id="A0A8U0W732"/>
<dbReference type="GO" id="GO:0016579">
    <property type="term" value="P:protein deubiquitination"/>
    <property type="evidence" value="ECO:0007669"/>
    <property type="project" value="InterPro"/>
</dbReference>
<feature type="region of interest" description="Disordered" evidence="3">
    <location>
        <begin position="62"/>
        <end position="86"/>
    </location>
</feature>
<comment type="similarity">
    <text evidence="2">Belongs to the peptidase C19 family.</text>
</comment>
<evidence type="ECO:0000256" key="1">
    <source>
        <dbReference type="ARBA" id="ARBA00000707"/>
    </source>
</evidence>
<dbReference type="InterPro" id="IPR038765">
    <property type="entry name" value="Papain-like_cys_pep_sf"/>
</dbReference>
<name>A0A8U0W732_9MUSC</name>
<dbReference type="Proteomes" id="UP000092443">
    <property type="component" value="Unplaced"/>
</dbReference>
<feature type="domain" description="USP" evidence="4">
    <location>
        <begin position="175"/>
        <end position="500"/>
    </location>
</feature>
<dbReference type="RefSeq" id="XP_037881067.1">
    <property type="nucleotide sequence ID" value="XM_038025139.1"/>
</dbReference>
<dbReference type="InterPro" id="IPR001394">
    <property type="entry name" value="Peptidase_C19_UCH"/>
</dbReference>
<accession>A0A8U0W732</accession>
<dbReference type="PANTHER" id="PTHR21646:SF23">
    <property type="entry name" value="UBIQUITIN CARBOXYL-TERMINAL HYDROLASE USP2"/>
    <property type="match status" value="1"/>
</dbReference>
<keyword evidence="5" id="KW-1185">Reference proteome</keyword>
<feature type="region of interest" description="Disordered" evidence="3">
    <location>
        <begin position="17"/>
        <end position="47"/>
    </location>
</feature>
<organism evidence="5 6">
    <name type="scientific">Glossina fuscipes</name>
    <dbReference type="NCBI Taxonomy" id="7396"/>
    <lineage>
        <taxon>Eukaryota</taxon>
        <taxon>Metazoa</taxon>
        <taxon>Ecdysozoa</taxon>
        <taxon>Arthropoda</taxon>
        <taxon>Hexapoda</taxon>
        <taxon>Insecta</taxon>
        <taxon>Pterygota</taxon>
        <taxon>Neoptera</taxon>
        <taxon>Endopterygota</taxon>
        <taxon>Diptera</taxon>
        <taxon>Brachycera</taxon>
        <taxon>Muscomorpha</taxon>
        <taxon>Hippoboscoidea</taxon>
        <taxon>Glossinidae</taxon>
        <taxon>Glossina</taxon>
    </lineage>
</organism>
<dbReference type="PROSITE" id="PS50235">
    <property type="entry name" value="USP_3"/>
    <property type="match status" value="1"/>
</dbReference>
<dbReference type="PANTHER" id="PTHR21646">
    <property type="entry name" value="UBIQUITIN CARBOXYL-TERMINAL HYDROLASE"/>
    <property type="match status" value="1"/>
</dbReference>
<dbReference type="FunFam" id="3.90.70.10:FF:000083">
    <property type="entry name" value="Uncharacterized protein, isoform B"/>
    <property type="match status" value="1"/>
</dbReference>
<proteinExistence type="inferred from homology"/>
<dbReference type="Pfam" id="PF00443">
    <property type="entry name" value="UCH"/>
    <property type="match status" value="1"/>
</dbReference>
<evidence type="ECO:0000256" key="3">
    <source>
        <dbReference type="SAM" id="MobiDB-lite"/>
    </source>
</evidence>
<dbReference type="GeneID" id="119632273"/>
<dbReference type="PROSITE" id="PS00973">
    <property type="entry name" value="USP_2"/>
    <property type="match status" value="1"/>
</dbReference>
<dbReference type="GO" id="GO:0004843">
    <property type="term" value="F:cysteine-type deubiquitinase activity"/>
    <property type="evidence" value="ECO:0007669"/>
    <property type="project" value="UniProtKB-UniRule"/>
</dbReference>
<reference evidence="6" key="1">
    <citation type="submission" date="2025-08" db="UniProtKB">
        <authorList>
            <consortium name="RefSeq"/>
        </authorList>
    </citation>
    <scope>IDENTIFICATION</scope>
    <source>
        <tissue evidence="6">Whole body pupa</tissue>
    </source>
</reference>
<evidence type="ECO:0000313" key="6">
    <source>
        <dbReference type="RefSeq" id="XP_037881067.1"/>
    </source>
</evidence>
<dbReference type="InterPro" id="IPR050185">
    <property type="entry name" value="Ub_carboxyl-term_hydrolase"/>
</dbReference>
<keyword evidence="2" id="KW-0645">Protease</keyword>
<protein>
    <recommendedName>
        <fullName evidence="2">Ubiquitin carboxyl-terminal hydrolase</fullName>
        <ecNumber evidence="2">3.4.19.12</ecNumber>
    </recommendedName>
</protein>
<keyword evidence="2" id="KW-0788">Thiol protease</keyword>
<dbReference type="InterPro" id="IPR018200">
    <property type="entry name" value="USP_CS"/>
</dbReference>
<gene>
    <name evidence="6" type="primary">LOC119632273</name>
</gene>
<keyword evidence="2" id="KW-0833">Ubl conjugation pathway</keyword>
<sequence>MPVTSPRRSLILASGSIYGTSSSTTGGSSVTSASPSSSTTSERTSGYKSYLDRAGSLSKYSVSTSTSSSYSPSYSSYLSGSSYSSYSPRSYSTYRSTGSSLTGGSSGIGTYRSTSSSLNNYDTNSCGIRNTVHTTASPVSRYWERDSSRPSISTTRSHADERKLSFSSEDTEGLCGLRNIGNTCFMNSVIQCLSHTNELTKFLRNYSATKSPISKDQQILYEFSKLIREMWSPNTHSVTPLELKRAFSSKHRMYSDYNQQDAQEFLRFFLDSLHSALNTGNKGEHLRVDDNLSDNRKAEQTWEWYCRHECSIIRDLFVGQLKSTLRCTVCGNASVTFDPFWDLSVPLPSSSRCKLEACLDLFIREEVLDGDEMPTCSKCQTRRKCTKTFTIQRFPKYLVIHLKRFSETRWSKLSNIVEFPTGERELNMAPYAANTNSNMYYSLYAISNHMGSTAGGHYVAICKHPFTQKWHEFNDNLVSDALSEHHLVSSSAYILFYERA</sequence>